<evidence type="ECO:0000313" key="2">
    <source>
        <dbReference type="EMBL" id="TYQ00195.1"/>
    </source>
</evidence>
<comment type="caution">
    <text evidence="2">The sequence shown here is derived from an EMBL/GenBank/DDBJ whole genome shotgun (WGS) entry which is preliminary data.</text>
</comment>
<organism evidence="2 3">
    <name type="scientific">Tenacibaculum adriaticum</name>
    <dbReference type="NCBI Taxonomy" id="413713"/>
    <lineage>
        <taxon>Bacteria</taxon>
        <taxon>Pseudomonadati</taxon>
        <taxon>Bacteroidota</taxon>
        <taxon>Flavobacteriia</taxon>
        <taxon>Flavobacteriales</taxon>
        <taxon>Flavobacteriaceae</taxon>
        <taxon>Tenacibaculum</taxon>
    </lineage>
</organism>
<dbReference type="EMBL" id="VNIA01000001">
    <property type="protein sequence ID" value="TYQ00195.1"/>
    <property type="molecule type" value="Genomic_DNA"/>
</dbReference>
<gene>
    <name evidence="2" type="ORF">C7447_101805</name>
</gene>
<dbReference type="Proteomes" id="UP000323136">
    <property type="component" value="Unassembled WGS sequence"/>
</dbReference>
<proteinExistence type="predicted"/>
<keyword evidence="3" id="KW-1185">Reference proteome</keyword>
<accession>A0A5S5DWT5</accession>
<keyword evidence="1" id="KW-0732">Signal</keyword>
<protein>
    <submittedName>
        <fullName evidence="2">Uncharacterized protein</fullName>
    </submittedName>
</protein>
<dbReference type="RefSeq" id="WP_148868952.1">
    <property type="nucleotide sequence ID" value="NZ_VNIA01000001.1"/>
</dbReference>
<evidence type="ECO:0000313" key="3">
    <source>
        <dbReference type="Proteomes" id="UP000323136"/>
    </source>
</evidence>
<feature type="signal peptide" evidence="1">
    <location>
        <begin position="1"/>
        <end position="21"/>
    </location>
</feature>
<sequence length="171" mass="18087">MNKNTFLFIFCVLSAVSSINAQTTFDWDTPVITVDAAAGTVTQNKNGVKTTFYGVSNEVNASNGEGFGGSTRNVISSSTATFSSSVTFKFSKPVSVTSVLAIDATNFPKDWVFTPIGGSNSPVRASLKTLGGTSVDLNWTDVTEFTITSSLTDGKLGGDIFMLDNLVVRLN</sequence>
<dbReference type="AlphaFoldDB" id="A0A5S5DWT5"/>
<feature type="chain" id="PRO_5024289590" evidence="1">
    <location>
        <begin position="22"/>
        <end position="171"/>
    </location>
</feature>
<name>A0A5S5DWT5_9FLAO</name>
<evidence type="ECO:0000256" key="1">
    <source>
        <dbReference type="SAM" id="SignalP"/>
    </source>
</evidence>
<dbReference type="OrthoDB" id="1407599at2"/>
<reference evidence="2 3" key="1">
    <citation type="submission" date="2019-07" db="EMBL/GenBank/DDBJ databases">
        <title>Genomic Encyclopedia of Type Strains, Phase IV (KMG-IV): sequencing the most valuable type-strain genomes for metagenomic binning, comparative biology and taxonomic classification.</title>
        <authorList>
            <person name="Goeker M."/>
        </authorList>
    </citation>
    <scope>NUCLEOTIDE SEQUENCE [LARGE SCALE GENOMIC DNA]</scope>
    <source>
        <strain evidence="2 3">DSM 18961</strain>
    </source>
</reference>